<dbReference type="EMBL" id="CP002691">
    <property type="protein sequence ID" value="AEE49857.1"/>
    <property type="molecule type" value="Genomic_DNA"/>
</dbReference>
<protein>
    <submittedName>
        <fullName evidence="1">Uncharacterized protein</fullName>
    </submittedName>
</protein>
<organism evidence="1 2">
    <name type="scientific">Haliscomenobacter hydrossis (strain ATCC 27775 / DSM 1100 / LMG 10767 / O)</name>
    <dbReference type="NCBI Taxonomy" id="760192"/>
    <lineage>
        <taxon>Bacteria</taxon>
        <taxon>Pseudomonadati</taxon>
        <taxon>Bacteroidota</taxon>
        <taxon>Saprospiria</taxon>
        <taxon>Saprospirales</taxon>
        <taxon>Haliscomenobacteraceae</taxon>
        <taxon>Haliscomenobacter</taxon>
    </lineage>
</organism>
<keyword evidence="2" id="KW-1185">Reference proteome</keyword>
<dbReference type="AlphaFoldDB" id="F4L6L4"/>
<reference key="2">
    <citation type="submission" date="2011-04" db="EMBL/GenBank/DDBJ databases">
        <title>Complete sequence of chromosome of Haliscomenobacter hydrossis DSM 1100.</title>
        <authorList>
            <consortium name="US DOE Joint Genome Institute (JGI-PGF)"/>
            <person name="Lucas S."/>
            <person name="Han J."/>
            <person name="Lapidus A."/>
            <person name="Bruce D."/>
            <person name="Goodwin L."/>
            <person name="Pitluck S."/>
            <person name="Peters L."/>
            <person name="Kyrpides N."/>
            <person name="Mavromatis K."/>
            <person name="Ivanova N."/>
            <person name="Ovchinnikova G."/>
            <person name="Pagani I."/>
            <person name="Daligault H."/>
            <person name="Detter J.C."/>
            <person name="Han C."/>
            <person name="Land M."/>
            <person name="Hauser L."/>
            <person name="Markowitz V."/>
            <person name="Cheng J.-F."/>
            <person name="Hugenholtz P."/>
            <person name="Woyke T."/>
            <person name="Wu D."/>
            <person name="Verbarg S."/>
            <person name="Frueling A."/>
            <person name="Brambilla E."/>
            <person name="Klenk H.-P."/>
            <person name="Eisen J.A."/>
        </authorList>
    </citation>
    <scope>NUCLEOTIDE SEQUENCE</scope>
    <source>
        <strain>DSM 1100</strain>
    </source>
</reference>
<name>F4L6L4_HALH1</name>
<dbReference type="Proteomes" id="UP000008461">
    <property type="component" value="Chromosome"/>
</dbReference>
<dbReference type="eggNOG" id="ENOG502ZBSQ">
    <property type="taxonomic scope" value="Bacteria"/>
</dbReference>
<dbReference type="RefSeq" id="WP_013764410.1">
    <property type="nucleotide sequence ID" value="NC_015510.1"/>
</dbReference>
<dbReference type="HOGENOM" id="CLU_050364_0_0_10"/>
<dbReference type="SUPFAM" id="SSF69635">
    <property type="entry name" value="Type III secretory system chaperone-like"/>
    <property type="match status" value="1"/>
</dbReference>
<evidence type="ECO:0000313" key="1">
    <source>
        <dbReference type="EMBL" id="AEE49857.1"/>
    </source>
</evidence>
<dbReference type="STRING" id="760192.Halhy_1972"/>
<accession>F4L6L4</accession>
<sequence length="442" mass="51831">MGLFDRLFRTTNAADSAVQLDIKFGRYTDSYKTPLHYKAWEQSLALFEEDKYLDAYRAFFQYLRDEREDNVRWWTDEGVLRFEFYQGSKKITGYANEAKLQAEAKIAYSEALNVGFMRRLIERNFILQFSRFALDPHNHLCILFDTPKTDASPHKLYMALRELAINADKQDDLLLDEFKMLQAVEADHLQEVPLLEKEAKYKFIQEEITNTIQEVNHGPLNREQYPGAIAYLLLHLVFKLDYLIKPEGYMMEELERVQRQYFAKENKSNIDKNLSLAKDLQKLLERPKEELFKEMYRVRCTFGITTPVTHDKLVALIDTELPQMDWYCDNGYPKVALSIPGFIVSSGLFNYALPKPDRDLLHLYMQITEPAYFRALGFKNDFLDLETAIPNRRAVKKAVEDIVEDNKAQFPRFNPRMSEVDFSSLPKFARTYLLMMKGLELG</sequence>
<reference evidence="1 2" key="1">
    <citation type="journal article" date="2011" name="Stand. Genomic Sci.">
        <title>Complete genome sequence of Haliscomenobacter hydrossis type strain (O).</title>
        <authorList>
            <consortium name="US DOE Joint Genome Institute (JGI-PGF)"/>
            <person name="Daligault H."/>
            <person name="Lapidus A."/>
            <person name="Zeytun A."/>
            <person name="Nolan M."/>
            <person name="Lucas S."/>
            <person name="Del Rio T.G."/>
            <person name="Tice H."/>
            <person name="Cheng J.F."/>
            <person name="Tapia R."/>
            <person name="Han C."/>
            <person name="Goodwin L."/>
            <person name="Pitluck S."/>
            <person name="Liolios K."/>
            <person name="Pagani I."/>
            <person name="Ivanova N."/>
            <person name="Huntemann M."/>
            <person name="Mavromatis K."/>
            <person name="Mikhailova N."/>
            <person name="Pati A."/>
            <person name="Chen A."/>
            <person name="Palaniappan K."/>
            <person name="Land M."/>
            <person name="Hauser L."/>
            <person name="Brambilla E.M."/>
            <person name="Rohde M."/>
            <person name="Verbarg S."/>
            <person name="Goker M."/>
            <person name="Bristow J."/>
            <person name="Eisen J.A."/>
            <person name="Markowitz V."/>
            <person name="Hugenholtz P."/>
            <person name="Kyrpides N.C."/>
            <person name="Klenk H.P."/>
            <person name="Woyke T."/>
        </authorList>
    </citation>
    <scope>NUCLEOTIDE SEQUENCE [LARGE SCALE GENOMIC DNA]</scope>
    <source>
        <strain evidence="2">ATCC 27775 / DSM 1100 / LMG 10767 / O</strain>
    </source>
</reference>
<dbReference type="Gene3D" id="3.30.1460.10">
    <property type="match status" value="1"/>
</dbReference>
<dbReference type="KEGG" id="hhy:Halhy_1972"/>
<gene>
    <name evidence="1" type="ordered locus">Halhy_1972</name>
</gene>
<proteinExistence type="predicted"/>
<dbReference type="OrthoDB" id="1489794at2"/>
<evidence type="ECO:0000313" key="2">
    <source>
        <dbReference type="Proteomes" id="UP000008461"/>
    </source>
</evidence>